<name>A0A916N1Z7_9PROT</name>
<dbReference type="GO" id="GO:0009231">
    <property type="term" value="P:riboflavin biosynthetic process"/>
    <property type="evidence" value="ECO:0007669"/>
    <property type="project" value="UniProtKB-KW"/>
</dbReference>
<feature type="domain" description="GTP cyclohydrolase II" evidence="4">
    <location>
        <begin position="2"/>
        <end position="57"/>
    </location>
</feature>
<proteinExistence type="predicted"/>
<dbReference type="GO" id="GO:0046872">
    <property type="term" value="F:metal ion binding"/>
    <property type="evidence" value="ECO:0007669"/>
    <property type="project" value="UniProtKB-KW"/>
</dbReference>
<dbReference type="SUPFAM" id="SSF142695">
    <property type="entry name" value="RibA-like"/>
    <property type="match status" value="1"/>
</dbReference>
<organism evidence="5 6">
    <name type="scientific">Georgfuchsia toluolica</name>
    <dbReference type="NCBI Taxonomy" id="424218"/>
    <lineage>
        <taxon>Bacteria</taxon>
        <taxon>Pseudomonadati</taxon>
        <taxon>Pseudomonadota</taxon>
        <taxon>Betaproteobacteria</taxon>
        <taxon>Nitrosomonadales</taxon>
        <taxon>Sterolibacteriaceae</taxon>
        <taxon>Georgfuchsia</taxon>
    </lineage>
</organism>
<sequence>MFTAYAFVDAASKEHLLLGMGNVGNGEPVLTRIHSECLTSDALFSLRCDCGFQCKRSTHPH</sequence>
<comment type="caution">
    <text evidence="5">The sequence shown here is derived from an EMBL/GenBank/DDBJ whole genome shotgun (WGS) entry which is preliminary data.</text>
</comment>
<accession>A0A916N1Z7</accession>
<reference evidence="5" key="1">
    <citation type="submission" date="2021-04" db="EMBL/GenBank/DDBJ databases">
        <authorList>
            <person name="Hornung B."/>
        </authorList>
    </citation>
    <scope>NUCLEOTIDE SEQUENCE</scope>
    <source>
        <strain evidence="5">G5G6</strain>
    </source>
</reference>
<dbReference type="Gene3D" id="3.40.50.10990">
    <property type="entry name" value="GTP cyclohydrolase II"/>
    <property type="match status" value="1"/>
</dbReference>
<evidence type="ECO:0000256" key="2">
    <source>
        <dbReference type="ARBA" id="ARBA00022619"/>
    </source>
</evidence>
<dbReference type="Pfam" id="PF00925">
    <property type="entry name" value="GTP_cyclohydro2"/>
    <property type="match status" value="1"/>
</dbReference>
<dbReference type="PANTHER" id="PTHR21327">
    <property type="entry name" value="GTP CYCLOHYDROLASE II-RELATED"/>
    <property type="match status" value="1"/>
</dbReference>
<comment type="pathway">
    <text evidence="1">Cofactor biosynthesis; riboflavin biosynthesis.</text>
</comment>
<dbReference type="PANTHER" id="PTHR21327:SF18">
    <property type="entry name" value="3,4-DIHYDROXY-2-BUTANONE 4-PHOSPHATE SYNTHASE"/>
    <property type="match status" value="1"/>
</dbReference>
<keyword evidence="3" id="KW-0479">Metal-binding</keyword>
<dbReference type="GO" id="GO:0005829">
    <property type="term" value="C:cytosol"/>
    <property type="evidence" value="ECO:0007669"/>
    <property type="project" value="TreeGrafter"/>
</dbReference>
<keyword evidence="2" id="KW-0686">Riboflavin biosynthesis</keyword>
<gene>
    <name evidence="5" type="ORF">GTOL_11136</name>
</gene>
<dbReference type="InterPro" id="IPR036144">
    <property type="entry name" value="RibA-like_sf"/>
</dbReference>
<evidence type="ECO:0000256" key="3">
    <source>
        <dbReference type="ARBA" id="ARBA00022723"/>
    </source>
</evidence>
<dbReference type="Proteomes" id="UP000742786">
    <property type="component" value="Unassembled WGS sequence"/>
</dbReference>
<evidence type="ECO:0000256" key="1">
    <source>
        <dbReference type="ARBA" id="ARBA00005104"/>
    </source>
</evidence>
<dbReference type="InterPro" id="IPR032677">
    <property type="entry name" value="GTP_cyclohydro_II"/>
</dbReference>
<dbReference type="AlphaFoldDB" id="A0A916N1Z7"/>
<keyword evidence="6" id="KW-1185">Reference proteome</keyword>
<protein>
    <recommendedName>
        <fullName evidence="4">GTP cyclohydrolase II domain-containing protein</fullName>
    </recommendedName>
</protein>
<dbReference type="GO" id="GO:0003935">
    <property type="term" value="F:GTP cyclohydrolase II activity"/>
    <property type="evidence" value="ECO:0007669"/>
    <property type="project" value="TreeGrafter"/>
</dbReference>
<evidence type="ECO:0000313" key="5">
    <source>
        <dbReference type="EMBL" id="CAG4883254.1"/>
    </source>
</evidence>
<evidence type="ECO:0000259" key="4">
    <source>
        <dbReference type="Pfam" id="PF00925"/>
    </source>
</evidence>
<dbReference type="EMBL" id="CAJQUM010000001">
    <property type="protein sequence ID" value="CAG4883254.1"/>
    <property type="molecule type" value="Genomic_DNA"/>
</dbReference>
<evidence type="ECO:0000313" key="6">
    <source>
        <dbReference type="Proteomes" id="UP000742786"/>
    </source>
</evidence>